<accession>A0A2N5C9Q1</accession>
<dbReference type="RefSeq" id="WP_101683077.1">
    <property type="nucleotide sequence ID" value="NZ_PJRP01000009.1"/>
</dbReference>
<name>A0A2N5C9Q1_9BURK</name>
<protein>
    <submittedName>
        <fullName evidence="1">Uncharacterized protein</fullName>
    </submittedName>
</protein>
<comment type="caution">
    <text evidence="1">The sequence shown here is derived from an EMBL/GenBank/DDBJ whole genome shotgun (WGS) entry which is preliminary data.</text>
</comment>
<dbReference type="EMBL" id="PJRP01000009">
    <property type="protein sequence ID" value="PLP98929.1"/>
    <property type="molecule type" value="Genomic_DNA"/>
</dbReference>
<sequence>MAKQVFSRSQYLDILNDSLRRHPGFQPGMAFVFLPPGAHANQASGVGCTGPLEALPVYCEIERVASGLIEVTDEAKGI</sequence>
<evidence type="ECO:0000313" key="2">
    <source>
        <dbReference type="Proteomes" id="UP000234341"/>
    </source>
</evidence>
<organism evidence="1 2">
    <name type="scientific">Cupriavidus pauculus</name>
    <dbReference type="NCBI Taxonomy" id="82633"/>
    <lineage>
        <taxon>Bacteria</taxon>
        <taxon>Pseudomonadati</taxon>
        <taxon>Pseudomonadota</taxon>
        <taxon>Betaproteobacteria</taxon>
        <taxon>Burkholderiales</taxon>
        <taxon>Burkholderiaceae</taxon>
        <taxon>Cupriavidus</taxon>
    </lineage>
</organism>
<dbReference type="OrthoDB" id="8966486at2"/>
<proteinExistence type="predicted"/>
<evidence type="ECO:0000313" key="1">
    <source>
        <dbReference type="EMBL" id="PLP98929.1"/>
    </source>
</evidence>
<dbReference type="Proteomes" id="UP000234341">
    <property type="component" value="Unassembled WGS sequence"/>
</dbReference>
<reference evidence="1 2" key="1">
    <citation type="submission" date="2017-12" db="EMBL/GenBank/DDBJ databases">
        <title>Genome sequence of the active heterotrophic nitrifier-denitrifier, Cupriavidus pauculus UM1.</title>
        <authorList>
            <person name="Putonti C."/>
            <person name="Castignetti D."/>
        </authorList>
    </citation>
    <scope>NUCLEOTIDE SEQUENCE [LARGE SCALE GENOMIC DNA]</scope>
    <source>
        <strain evidence="1 2">UM1</strain>
    </source>
</reference>
<gene>
    <name evidence="1" type="ORF">CYJ10_19300</name>
</gene>
<dbReference type="AlphaFoldDB" id="A0A2N5C9Q1"/>